<protein>
    <submittedName>
        <fullName evidence="4">LCP family protein required for cell wall assembly</fullName>
    </submittedName>
</protein>
<proteinExistence type="inferred from homology"/>
<evidence type="ECO:0000256" key="2">
    <source>
        <dbReference type="SAM" id="Phobius"/>
    </source>
</evidence>
<evidence type="ECO:0000313" key="5">
    <source>
        <dbReference type="Proteomes" id="UP000591941"/>
    </source>
</evidence>
<dbReference type="OrthoDB" id="9782542at2"/>
<feature type="transmembrane region" description="Helical" evidence="2">
    <location>
        <begin position="21"/>
        <end position="43"/>
    </location>
</feature>
<gene>
    <name evidence="4" type="ORF">HNR45_000167</name>
</gene>
<keyword evidence="2" id="KW-1133">Transmembrane helix</keyword>
<dbReference type="InterPro" id="IPR004474">
    <property type="entry name" value="LytR_CpsA_psr"/>
</dbReference>
<sequence length="305" mass="34833">MNDKRIKHPQRRRKKRRGWRWRLKWMVILLLFLFLIGAVYWFGQQKAPGNATKELEQGTADTPIYILATGIDQSDPKAADTIMLVAVNFQKQTAAVISLFPNMGTPTEDGHVPLLKDAYTAGGIAALKEQVERSFQIFIPYYVTLDEAHFASWLDTRGPVSLYVEKNMEHDDGVTTPIRLAQGYQELDGKQAVAYLRYRDDVAGELGRTQRQQRFLKAYLAQLQKQYSWVNYMYTYFSWHHFASNISAGDGAKLVYELTKMPPENIAFYIVPGEPQTAGEIHYWQVDPIGSQTLIGKTLTTNMAE</sequence>
<organism evidence="4 5">
    <name type="scientific">Negativicoccus succinicivorans</name>
    <dbReference type="NCBI Taxonomy" id="620903"/>
    <lineage>
        <taxon>Bacteria</taxon>
        <taxon>Bacillati</taxon>
        <taxon>Bacillota</taxon>
        <taxon>Negativicutes</taxon>
        <taxon>Veillonellales</taxon>
        <taxon>Veillonellaceae</taxon>
        <taxon>Negativicoccus</taxon>
    </lineage>
</organism>
<dbReference type="InterPro" id="IPR050922">
    <property type="entry name" value="LytR/CpsA/Psr_CW_biosynth"/>
</dbReference>
<dbReference type="PANTHER" id="PTHR33392">
    <property type="entry name" value="POLYISOPRENYL-TEICHOIC ACID--PEPTIDOGLYCAN TEICHOIC ACID TRANSFERASE TAGU"/>
    <property type="match status" value="1"/>
</dbReference>
<name>A0A841QZN9_9FIRM</name>
<evidence type="ECO:0000259" key="3">
    <source>
        <dbReference type="Pfam" id="PF03816"/>
    </source>
</evidence>
<dbReference type="GeneID" id="93485451"/>
<accession>A0A841QZN9</accession>
<evidence type="ECO:0000256" key="1">
    <source>
        <dbReference type="ARBA" id="ARBA00006068"/>
    </source>
</evidence>
<dbReference type="Proteomes" id="UP000591941">
    <property type="component" value="Unassembled WGS sequence"/>
</dbReference>
<feature type="domain" description="Cell envelope-related transcriptional attenuator" evidence="3">
    <location>
        <begin position="79"/>
        <end position="224"/>
    </location>
</feature>
<dbReference type="AlphaFoldDB" id="A0A841QZN9"/>
<keyword evidence="2" id="KW-0472">Membrane</keyword>
<dbReference type="RefSeq" id="WP_034436374.1">
    <property type="nucleotide sequence ID" value="NZ_CABWNB010000001.1"/>
</dbReference>
<reference evidence="4 5" key="1">
    <citation type="submission" date="2020-08" db="EMBL/GenBank/DDBJ databases">
        <title>Genomic Encyclopedia of Type Strains, Phase IV (KMG-IV): sequencing the most valuable type-strain genomes for metagenomic binning, comparative biology and taxonomic classification.</title>
        <authorList>
            <person name="Goeker M."/>
        </authorList>
    </citation>
    <scope>NUCLEOTIDE SEQUENCE [LARGE SCALE GENOMIC DNA]</scope>
    <source>
        <strain evidence="4 5">DSM 21255</strain>
    </source>
</reference>
<evidence type="ECO:0000313" key="4">
    <source>
        <dbReference type="EMBL" id="MBB6477145.1"/>
    </source>
</evidence>
<dbReference type="NCBIfam" id="TIGR00350">
    <property type="entry name" value="lytR_cpsA_psr"/>
    <property type="match status" value="1"/>
</dbReference>
<comment type="caution">
    <text evidence="4">The sequence shown here is derived from an EMBL/GenBank/DDBJ whole genome shotgun (WGS) entry which is preliminary data.</text>
</comment>
<dbReference type="Pfam" id="PF03816">
    <property type="entry name" value="LytR_cpsA_psr"/>
    <property type="match status" value="1"/>
</dbReference>
<dbReference type="Gene3D" id="3.40.630.190">
    <property type="entry name" value="LCP protein"/>
    <property type="match status" value="1"/>
</dbReference>
<dbReference type="EMBL" id="JACHHI010000001">
    <property type="protein sequence ID" value="MBB6477145.1"/>
    <property type="molecule type" value="Genomic_DNA"/>
</dbReference>
<comment type="similarity">
    <text evidence="1">Belongs to the LytR/CpsA/Psr (LCP) family.</text>
</comment>
<keyword evidence="2" id="KW-0812">Transmembrane</keyword>
<dbReference type="PANTHER" id="PTHR33392:SF6">
    <property type="entry name" value="POLYISOPRENYL-TEICHOIC ACID--PEPTIDOGLYCAN TEICHOIC ACID TRANSFERASE TAGU"/>
    <property type="match status" value="1"/>
</dbReference>
<keyword evidence="5" id="KW-1185">Reference proteome</keyword>